<evidence type="ECO:0000313" key="3">
    <source>
        <dbReference type="EMBL" id="OAE23137.1"/>
    </source>
</evidence>
<dbReference type="SUPFAM" id="SSF56112">
    <property type="entry name" value="Protein kinase-like (PK-like)"/>
    <property type="match status" value="1"/>
</dbReference>
<accession>A0A176VR47</accession>
<dbReference type="EMBL" id="LVLJ01002926">
    <property type="protein sequence ID" value="OAE23137.1"/>
    <property type="molecule type" value="Genomic_DNA"/>
</dbReference>
<sequence length="149" mass="17391">MTLTRVILFIQEDVAALESPFAATMLDNMPTLTKNFAQVFPTASPNAEDLLHRLLHFNPIKRLTAEEALRHPYLAQFHNAAEESIYLQTLGRFTISEYRERLYQEIVQRKKEIRKKLREKERLERDTPSRNQRRPKFRAAHFGSPNGAA</sequence>
<proteinExistence type="predicted"/>
<feature type="domain" description="Protein kinase" evidence="2">
    <location>
        <begin position="1"/>
        <end position="74"/>
    </location>
</feature>
<dbReference type="GO" id="GO:0005524">
    <property type="term" value="F:ATP binding"/>
    <property type="evidence" value="ECO:0007669"/>
    <property type="project" value="InterPro"/>
</dbReference>
<dbReference type="PROSITE" id="PS50011">
    <property type="entry name" value="PROTEIN_KINASE_DOM"/>
    <property type="match status" value="1"/>
</dbReference>
<evidence type="ECO:0000259" key="2">
    <source>
        <dbReference type="PROSITE" id="PS50011"/>
    </source>
</evidence>
<name>A0A176VR47_MARPO</name>
<protein>
    <recommendedName>
        <fullName evidence="2">Protein kinase domain-containing protein</fullName>
    </recommendedName>
</protein>
<evidence type="ECO:0000256" key="1">
    <source>
        <dbReference type="SAM" id="MobiDB-lite"/>
    </source>
</evidence>
<dbReference type="InterPro" id="IPR011009">
    <property type="entry name" value="Kinase-like_dom_sf"/>
</dbReference>
<dbReference type="Gene3D" id="3.30.200.20">
    <property type="entry name" value="Phosphorylase Kinase, domain 1"/>
    <property type="match status" value="1"/>
</dbReference>
<dbReference type="Gene3D" id="1.10.510.10">
    <property type="entry name" value="Transferase(Phosphotransferase) domain 1"/>
    <property type="match status" value="1"/>
</dbReference>
<evidence type="ECO:0000313" key="4">
    <source>
        <dbReference type="Proteomes" id="UP000077202"/>
    </source>
</evidence>
<reference evidence="3" key="1">
    <citation type="submission" date="2016-03" db="EMBL/GenBank/DDBJ databases">
        <title>Mechanisms controlling the formation of the plant cell surface in tip-growing cells are functionally conserved among land plants.</title>
        <authorList>
            <person name="Honkanen S."/>
            <person name="Jones V.A."/>
            <person name="Morieri G."/>
            <person name="Champion C."/>
            <person name="Hetherington A.J."/>
            <person name="Kelly S."/>
            <person name="Saint-Marcoux D."/>
            <person name="Proust H."/>
            <person name="Prescott H."/>
            <person name="Dolan L."/>
        </authorList>
    </citation>
    <scope>NUCLEOTIDE SEQUENCE [LARGE SCALE GENOMIC DNA]</scope>
    <source>
        <tissue evidence="3">Whole gametophyte</tissue>
    </source>
</reference>
<keyword evidence="4" id="KW-1185">Reference proteome</keyword>
<dbReference type="AlphaFoldDB" id="A0A176VR47"/>
<dbReference type="GO" id="GO:0004672">
    <property type="term" value="F:protein kinase activity"/>
    <property type="evidence" value="ECO:0007669"/>
    <property type="project" value="InterPro"/>
</dbReference>
<feature type="compositionally biased region" description="Basic and acidic residues" evidence="1">
    <location>
        <begin position="118"/>
        <end position="128"/>
    </location>
</feature>
<feature type="region of interest" description="Disordered" evidence="1">
    <location>
        <begin position="118"/>
        <end position="149"/>
    </location>
</feature>
<organism evidence="3 4">
    <name type="scientific">Marchantia polymorpha subsp. ruderalis</name>
    <dbReference type="NCBI Taxonomy" id="1480154"/>
    <lineage>
        <taxon>Eukaryota</taxon>
        <taxon>Viridiplantae</taxon>
        <taxon>Streptophyta</taxon>
        <taxon>Embryophyta</taxon>
        <taxon>Marchantiophyta</taxon>
        <taxon>Marchantiopsida</taxon>
        <taxon>Marchantiidae</taxon>
        <taxon>Marchantiales</taxon>
        <taxon>Marchantiaceae</taxon>
        <taxon>Marchantia</taxon>
    </lineage>
</organism>
<comment type="caution">
    <text evidence="3">The sequence shown here is derived from an EMBL/GenBank/DDBJ whole genome shotgun (WGS) entry which is preliminary data.</text>
</comment>
<dbReference type="InterPro" id="IPR000719">
    <property type="entry name" value="Prot_kinase_dom"/>
</dbReference>
<dbReference type="Proteomes" id="UP000077202">
    <property type="component" value="Unassembled WGS sequence"/>
</dbReference>
<gene>
    <name evidence="3" type="ORF">AXG93_3986s1220</name>
</gene>